<evidence type="ECO:0000313" key="2">
    <source>
        <dbReference type="EMBL" id="MFC7079685.1"/>
    </source>
</evidence>
<evidence type="ECO:0000256" key="1">
    <source>
        <dbReference type="SAM" id="MobiDB-lite"/>
    </source>
</evidence>
<reference evidence="2 3" key="1">
    <citation type="journal article" date="2019" name="Int. J. Syst. Evol. Microbiol.">
        <title>The Global Catalogue of Microorganisms (GCM) 10K type strain sequencing project: providing services to taxonomists for standard genome sequencing and annotation.</title>
        <authorList>
            <consortium name="The Broad Institute Genomics Platform"/>
            <consortium name="The Broad Institute Genome Sequencing Center for Infectious Disease"/>
            <person name="Wu L."/>
            <person name="Ma J."/>
        </authorList>
    </citation>
    <scope>NUCLEOTIDE SEQUENCE [LARGE SCALE GENOMIC DNA]</scope>
    <source>
        <strain evidence="2 3">DT72</strain>
    </source>
</reference>
<dbReference type="AlphaFoldDB" id="A0ABD5WIY1"/>
<dbReference type="EMBL" id="JBHSZH010000005">
    <property type="protein sequence ID" value="MFC7079685.1"/>
    <property type="molecule type" value="Genomic_DNA"/>
</dbReference>
<accession>A0ABD5WIY1</accession>
<name>A0ABD5WIY1_9EURY</name>
<proteinExistence type="predicted"/>
<organism evidence="2 3">
    <name type="scientific">Halorussus caseinilyticus</name>
    <dbReference type="NCBI Taxonomy" id="3034025"/>
    <lineage>
        <taxon>Archaea</taxon>
        <taxon>Methanobacteriati</taxon>
        <taxon>Methanobacteriota</taxon>
        <taxon>Stenosarchaea group</taxon>
        <taxon>Halobacteria</taxon>
        <taxon>Halobacteriales</taxon>
        <taxon>Haladaptataceae</taxon>
        <taxon>Halorussus</taxon>
    </lineage>
</organism>
<protein>
    <submittedName>
        <fullName evidence="2">Uncharacterized protein</fullName>
    </submittedName>
</protein>
<evidence type="ECO:0000313" key="3">
    <source>
        <dbReference type="Proteomes" id="UP001596407"/>
    </source>
</evidence>
<dbReference type="Proteomes" id="UP001596407">
    <property type="component" value="Unassembled WGS sequence"/>
</dbReference>
<feature type="compositionally biased region" description="Basic residues" evidence="1">
    <location>
        <begin position="180"/>
        <end position="191"/>
    </location>
</feature>
<dbReference type="RefSeq" id="WP_382209161.1">
    <property type="nucleotide sequence ID" value="NZ_JBHSZH010000005.1"/>
</dbReference>
<comment type="caution">
    <text evidence="2">The sequence shown here is derived from an EMBL/GenBank/DDBJ whole genome shotgun (WGS) entry which is preliminary data.</text>
</comment>
<keyword evidence="3" id="KW-1185">Reference proteome</keyword>
<gene>
    <name evidence="2" type="ORF">ACFQJ6_05545</name>
</gene>
<sequence>MRRRTFLSALATAAGSSAAGIELTGRVRAATGQIPELETYSTSSLVNYNYGPLTNDSYVAVWAEDTATNGDADSSADAVTYGENTPIPVVATDWNVVGFGSMLVTDSDTNWQKGNEEFVLNVWDDALGGSGTVLWDEGHGQYYTRSKFSKFASYAENNGYTVNATTSLTSDLSGPTPRSSPRRVRRSLSRS</sequence>
<feature type="region of interest" description="Disordered" evidence="1">
    <location>
        <begin position="165"/>
        <end position="191"/>
    </location>
</feature>